<keyword evidence="2" id="KW-0812">Transmembrane</keyword>
<comment type="caution">
    <text evidence="3">The sequence shown here is derived from an EMBL/GenBank/DDBJ whole genome shotgun (WGS) entry which is preliminary data.</text>
</comment>
<keyword evidence="4" id="KW-1185">Reference proteome</keyword>
<evidence type="ECO:0000256" key="2">
    <source>
        <dbReference type="SAM" id="Phobius"/>
    </source>
</evidence>
<keyword evidence="2" id="KW-0472">Membrane</keyword>
<feature type="transmembrane region" description="Helical" evidence="2">
    <location>
        <begin position="209"/>
        <end position="230"/>
    </location>
</feature>
<feature type="transmembrane region" description="Helical" evidence="2">
    <location>
        <begin position="151"/>
        <end position="169"/>
    </location>
</feature>
<name>A0ABS7NTV6_9NOCA</name>
<proteinExistence type="predicted"/>
<evidence type="ECO:0000313" key="4">
    <source>
        <dbReference type="Proteomes" id="UP001520140"/>
    </source>
</evidence>
<dbReference type="Proteomes" id="UP001520140">
    <property type="component" value="Unassembled WGS sequence"/>
</dbReference>
<keyword evidence="2" id="KW-1133">Transmembrane helix</keyword>
<feature type="transmembrane region" description="Helical" evidence="2">
    <location>
        <begin position="47"/>
        <end position="65"/>
    </location>
</feature>
<feature type="region of interest" description="Disordered" evidence="1">
    <location>
        <begin position="1"/>
        <end position="22"/>
    </location>
</feature>
<organism evidence="3 4">
    <name type="scientific">Rhodococcoides kroppenstedtii</name>
    <dbReference type="NCBI Taxonomy" id="293050"/>
    <lineage>
        <taxon>Bacteria</taxon>
        <taxon>Bacillati</taxon>
        <taxon>Actinomycetota</taxon>
        <taxon>Actinomycetes</taxon>
        <taxon>Mycobacteriales</taxon>
        <taxon>Nocardiaceae</taxon>
        <taxon>Rhodococcoides</taxon>
    </lineage>
</organism>
<gene>
    <name evidence="3" type="ORF">HQ605_11560</name>
</gene>
<evidence type="ECO:0000313" key="3">
    <source>
        <dbReference type="EMBL" id="MBY6321463.1"/>
    </source>
</evidence>
<feature type="transmembrane region" description="Helical" evidence="2">
    <location>
        <begin position="176"/>
        <end position="197"/>
    </location>
</feature>
<sequence length="247" mass="24728">MRKQGAEYESMALGPAERGDGGGGVFVTPDGAGVAANSPRRNAVGRGWLLVVALAAAVGAVSFLSNITSDEQLSGQADVVLAARWSLSLIVNAGAVWAALSVAAGYRARSRWAAVVSGAAAPTLALVVHYGAGVVTGWIGAATWSGDNLMWFAAAVLLGPFLGLIGHAARRPTGAGMAAALVAPAGAVLQPVIMGTLRWDGSVPWPNALAGLVSSIVLIVAGVTGVCALARIRLSRPSSPSPGCVSK</sequence>
<accession>A0ABS7NTV6</accession>
<dbReference type="EMBL" id="JABUKG010000011">
    <property type="protein sequence ID" value="MBY6321463.1"/>
    <property type="molecule type" value="Genomic_DNA"/>
</dbReference>
<evidence type="ECO:0008006" key="5">
    <source>
        <dbReference type="Google" id="ProtNLM"/>
    </source>
</evidence>
<evidence type="ECO:0000256" key="1">
    <source>
        <dbReference type="SAM" id="MobiDB-lite"/>
    </source>
</evidence>
<dbReference type="RefSeq" id="WP_157889655.1">
    <property type="nucleotide sequence ID" value="NZ_JABUKE010000009.1"/>
</dbReference>
<reference evidence="3 4" key="1">
    <citation type="submission" date="2020-06" db="EMBL/GenBank/DDBJ databases">
        <title>Taxonomy, biology and ecology of Rhodococcus bacteria occurring in California pistachio and other woody hosts as revealed by genome sequence analyses.</title>
        <authorList>
            <person name="Gai Y."/>
            <person name="Riely B."/>
        </authorList>
    </citation>
    <scope>NUCLEOTIDE SEQUENCE [LARGE SCALE GENOMIC DNA]</scope>
    <source>
        <strain evidence="3 4">BP-284</strain>
    </source>
</reference>
<feature type="transmembrane region" description="Helical" evidence="2">
    <location>
        <begin position="85"/>
        <end position="106"/>
    </location>
</feature>
<protein>
    <recommendedName>
        <fullName evidence="5">Integral membrane protein</fullName>
    </recommendedName>
</protein>
<feature type="transmembrane region" description="Helical" evidence="2">
    <location>
        <begin position="113"/>
        <end position="139"/>
    </location>
</feature>